<keyword evidence="1" id="KW-0472">Membrane</keyword>
<evidence type="ECO:0000313" key="2">
    <source>
        <dbReference type="EMBL" id="HDL89446.1"/>
    </source>
</evidence>
<accession>A0A7C0WUF4</accession>
<gene>
    <name evidence="2" type="ORF">ENG14_00910</name>
</gene>
<dbReference type="SUPFAM" id="SSF81585">
    <property type="entry name" value="PsbU/PolX domain-like"/>
    <property type="match status" value="1"/>
</dbReference>
<name>A0A7C0WUF4_9BACT</name>
<protein>
    <recommendedName>
        <fullName evidence="3">Helix-hairpin-helix domain-containing protein</fullName>
    </recommendedName>
</protein>
<dbReference type="Gene3D" id="1.10.150.320">
    <property type="entry name" value="Photosystem II 12 kDa extrinsic protein"/>
    <property type="match status" value="1"/>
</dbReference>
<reference evidence="2" key="1">
    <citation type="journal article" date="2020" name="mSystems">
        <title>Genome- and Community-Level Interaction Insights into Carbon Utilization and Element Cycling Functions of Hydrothermarchaeota in Hydrothermal Sediment.</title>
        <authorList>
            <person name="Zhou Z."/>
            <person name="Liu Y."/>
            <person name="Xu W."/>
            <person name="Pan J."/>
            <person name="Luo Z.H."/>
            <person name="Li M."/>
        </authorList>
    </citation>
    <scope>NUCLEOTIDE SEQUENCE [LARGE SCALE GENOMIC DNA]</scope>
    <source>
        <strain evidence="2">HyVt-19</strain>
    </source>
</reference>
<keyword evidence="1" id="KW-1133">Transmembrane helix</keyword>
<comment type="caution">
    <text evidence="2">The sequence shown here is derived from an EMBL/GenBank/DDBJ whole genome shotgun (WGS) entry which is preliminary data.</text>
</comment>
<dbReference type="AlphaFoldDB" id="A0A7C0WUF4"/>
<sequence>MEKNLLRFGFAIVIILGVISLFAKLCPPETGLKRTTYAFVEVKSLLDNAVKDGVIAVPCHGKSSFVSLSSIAKMSGIDIEDKRCGEDKKPLIESGDAVVVEKGRENGVMVRVLSMNAMFRRALGFPINVNTCPPFVLSTIPYLSDRIVEEIVKQRPFSKLDGLQNIKGIGRRKLSVIKAYLFCGPSIEKEKILCCYPSE</sequence>
<evidence type="ECO:0000256" key="1">
    <source>
        <dbReference type="SAM" id="Phobius"/>
    </source>
</evidence>
<feature type="transmembrane region" description="Helical" evidence="1">
    <location>
        <begin position="6"/>
        <end position="26"/>
    </location>
</feature>
<organism evidence="2">
    <name type="scientific">Thermodesulforhabdus norvegica</name>
    <dbReference type="NCBI Taxonomy" id="39841"/>
    <lineage>
        <taxon>Bacteria</taxon>
        <taxon>Pseudomonadati</taxon>
        <taxon>Thermodesulfobacteriota</taxon>
        <taxon>Syntrophobacteria</taxon>
        <taxon>Syntrophobacterales</taxon>
        <taxon>Thermodesulforhabdaceae</taxon>
        <taxon>Thermodesulforhabdus</taxon>
    </lineage>
</organism>
<evidence type="ECO:0008006" key="3">
    <source>
        <dbReference type="Google" id="ProtNLM"/>
    </source>
</evidence>
<dbReference type="EMBL" id="DQZW01000041">
    <property type="protein sequence ID" value="HDL89446.1"/>
    <property type="molecule type" value="Genomic_DNA"/>
</dbReference>
<proteinExistence type="predicted"/>
<keyword evidence="1" id="KW-0812">Transmembrane</keyword>
<dbReference type="Proteomes" id="UP000886355">
    <property type="component" value="Unassembled WGS sequence"/>
</dbReference>
<dbReference type="Pfam" id="PF12836">
    <property type="entry name" value="HHH_3"/>
    <property type="match status" value="1"/>
</dbReference>